<feature type="transmembrane region" description="Helical" evidence="1">
    <location>
        <begin position="175"/>
        <end position="193"/>
    </location>
</feature>
<keyword evidence="1" id="KW-1133">Transmembrane helix</keyword>
<dbReference type="CDD" id="cd00060">
    <property type="entry name" value="FHA"/>
    <property type="match status" value="1"/>
</dbReference>
<keyword evidence="1" id="KW-0812">Transmembrane</keyword>
<dbReference type="Gene3D" id="2.60.200.20">
    <property type="match status" value="1"/>
</dbReference>
<evidence type="ECO:0000313" key="3">
    <source>
        <dbReference type="EMBL" id="AFZ23010.1"/>
    </source>
</evidence>
<feature type="transmembrane region" description="Helical" evidence="1">
    <location>
        <begin position="200"/>
        <end position="217"/>
    </location>
</feature>
<feature type="transmembrane region" description="Helical" evidence="1">
    <location>
        <begin position="152"/>
        <end position="169"/>
    </location>
</feature>
<keyword evidence="4" id="KW-1185">Reference proteome</keyword>
<gene>
    <name evidence="3" type="ORF">Cylst_0682</name>
</gene>
<sequence>MQNLNTFKTTELNLELFHLQSNTSFDLPLNQPVIRIGKPNDQISPDIDVSNLPDADVASRIHAQIQVTGSIYFIEDLGSSNGTFINNNKLEARTPSLLDLGDRIDLGQGGKLTFIFQSKQARQVNVGSSTNPTALQPPIADNSRLNSVDKTSKILGLALMVAAIVILTANVRVGLFIRLPGVMVCMAGVYILFQRRINHNLGWLLLALGIGVIFFTANVFASVNLLVIISAAALFIAGYQLLSTGKILDYDWRSLLFLVKK</sequence>
<feature type="transmembrane region" description="Helical" evidence="1">
    <location>
        <begin position="223"/>
        <end position="242"/>
    </location>
</feature>
<dbReference type="PROSITE" id="PS50006">
    <property type="entry name" value="FHA_DOMAIN"/>
    <property type="match status" value="1"/>
</dbReference>
<dbReference type="SMART" id="SM00240">
    <property type="entry name" value="FHA"/>
    <property type="match status" value="1"/>
</dbReference>
<organism evidence="3 4">
    <name type="scientific">Cylindrospermum stagnale PCC 7417</name>
    <dbReference type="NCBI Taxonomy" id="56107"/>
    <lineage>
        <taxon>Bacteria</taxon>
        <taxon>Bacillati</taxon>
        <taxon>Cyanobacteriota</taxon>
        <taxon>Cyanophyceae</taxon>
        <taxon>Nostocales</taxon>
        <taxon>Nostocaceae</taxon>
        <taxon>Cylindrospermum</taxon>
    </lineage>
</organism>
<evidence type="ECO:0000256" key="1">
    <source>
        <dbReference type="SAM" id="Phobius"/>
    </source>
</evidence>
<dbReference type="AlphaFoldDB" id="K9WRK2"/>
<accession>K9WRK2</accession>
<dbReference type="PATRIC" id="fig|56107.3.peg.764"/>
<name>K9WRK2_9NOST</name>
<dbReference type="Proteomes" id="UP000010475">
    <property type="component" value="Chromosome"/>
</dbReference>
<dbReference type="InterPro" id="IPR008984">
    <property type="entry name" value="SMAD_FHA_dom_sf"/>
</dbReference>
<dbReference type="InterPro" id="IPR000253">
    <property type="entry name" value="FHA_dom"/>
</dbReference>
<dbReference type="STRING" id="56107.Cylst_0682"/>
<dbReference type="InterPro" id="IPR050923">
    <property type="entry name" value="Cell_Proc_Reg/RNA_Proc"/>
</dbReference>
<reference evidence="3 4" key="1">
    <citation type="submission" date="2012-06" db="EMBL/GenBank/DDBJ databases">
        <title>Finished chromosome of genome of Cylindrospermum stagnale PCC 7417.</title>
        <authorList>
            <consortium name="US DOE Joint Genome Institute"/>
            <person name="Gugger M."/>
            <person name="Coursin T."/>
            <person name="Rippka R."/>
            <person name="Tandeau De Marsac N."/>
            <person name="Huntemann M."/>
            <person name="Wei C.-L."/>
            <person name="Han J."/>
            <person name="Detter J.C."/>
            <person name="Han C."/>
            <person name="Tapia R."/>
            <person name="Chen A."/>
            <person name="Kyrpides N."/>
            <person name="Mavromatis K."/>
            <person name="Markowitz V."/>
            <person name="Szeto E."/>
            <person name="Ivanova N."/>
            <person name="Pagani I."/>
            <person name="Pati A."/>
            <person name="Goodwin L."/>
            <person name="Nordberg H.P."/>
            <person name="Cantor M.N."/>
            <person name="Hua S.X."/>
            <person name="Woyke T."/>
            <person name="Kerfeld C.A."/>
        </authorList>
    </citation>
    <scope>NUCLEOTIDE SEQUENCE [LARGE SCALE GENOMIC DNA]</scope>
    <source>
        <strain evidence="3 4">PCC 7417</strain>
    </source>
</reference>
<evidence type="ECO:0000259" key="2">
    <source>
        <dbReference type="PROSITE" id="PS50006"/>
    </source>
</evidence>
<dbReference type="HOGENOM" id="CLU_966061_0_0_3"/>
<dbReference type="EMBL" id="CP003642">
    <property type="protein sequence ID" value="AFZ23010.1"/>
    <property type="molecule type" value="Genomic_DNA"/>
</dbReference>
<dbReference type="KEGG" id="csg:Cylst_0682"/>
<proteinExistence type="predicted"/>
<dbReference type="SUPFAM" id="SSF49879">
    <property type="entry name" value="SMAD/FHA domain"/>
    <property type="match status" value="1"/>
</dbReference>
<dbReference type="RefSeq" id="WP_015206266.1">
    <property type="nucleotide sequence ID" value="NC_019757.1"/>
</dbReference>
<dbReference type="PANTHER" id="PTHR23308">
    <property type="entry name" value="NUCLEAR INHIBITOR OF PROTEIN PHOSPHATASE-1"/>
    <property type="match status" value="1"/>
</dbReference>
<feature type="domain" description="FHA" evidence="2">
    <location>
        <begin position="34"/>
        <end position="90"/>
    </location>
</feature>
<protein>
    <submittedName>
        <fullName evidence="3">FHA domain-containing protein</fullName>
    </submittedName>
</protein>
<keyword evidence="1" id="KW-0472">Membrane</keyword>
<dbReference type="eggNOG" id="COG1716">
    <property type="taxonomic scope" value="Bacteria"/>
</dbReference>
<evidence type="ECO:0000313" key="4">
    <source>
        <dbReference type="Proteomes" id="UP000010475"/>
    </source>
</evidence>
<dbReference type="Pfam" id="PF00498">
    <property type="entry name" value="FHA"/>
    <property type="match status" value="1"/>
</dbReference>
<dbReference type="OrthoDB" id="9816434at2"/>